<evidence type="ECO:0000313" key="3">
    <source>
        <dbReference type="Proteomes" id="UP000078544"/>
    </source>
</evidence>
<gene>
    <name evidence="2" type="ORF">AAL_08075</name>
</gene>
<feature type="compositionally biased region" description="Polar residues" evidence="1">
    <location>
        <begin position="1"/>
        <end position="10"/>
    </location>
</feature>
<feature type="compositionally biased region" description="Basic residues" evidence="1">
    <location>
        <begin position="53"/>
        <end position="65"/>
    </location>
</feature>
<evidence type="ECO:0000256" key="1">
    <source>
        <dbReference type="SAM" id="MobiDB-lite"/>
    </source>
</evidence>
<proteinExistence type="predicted"/>
<keyword evidence="3" id="KW-1185">Reference proteome</keyword>
<accession>A0A167W875</accession>
<name>A0A167W875_9HYPO</name>
<comment type="caution">
    <text evidence="2">The sequence shown here is derived from an EMBL/GenBank/DDBJ whole genome shotgun (WGS) entry which is preliminary data.</text>
</comment>
<dbReference type="OrthoDB" id="4926491at2759"/>
<protein>
    <submittedName>
        <fullName evidence="2">Uncharacterized protein</fullName>
    </submittedName>
</protein>
<dbReference type="AlphaFoldDB" id="A0A167W875"/>
<feature type="compositionally biased region" description="Polar residues" evidence="1">
    <location>
        <begin position="40"/>
        <end position="51"/>
    </location>
</feature>
<sequence>MAGYDQQQRPPGSGFRTTMLDALGIDPSAADDDIDDNGEQLRTQSTPSTPSRQQRHRRQHNHHHPGAAAAGSGSGSVLPSVHLLPRPDELLLRPPYLLHITHAPGGSVVRIECSHSPSLDLLAAYLKKWCRTNRHRVDKPPMVQITLYQSPFGFATLHDTLDVEVPSSQYGGEPPPLSMPIILHLVESMLGFTLVYSDAKTWHYRRDTLLREP</sequence>
<evidence type="ECO:0000313" key="2">
    <source>
        <dbReference type="EMBL" id="KZZ88517.1"/>
    </source>
</evidence>
<feature type="region of interest" description="Disordered" evidence="1">
    <location>
        <begin position="1"/>
        <end position="80"/>
    </location>
</feature>
<feature type="compositionally biased region" description="Acidic residues" evidence="1">
    <location>
        <begin position="29"/>
        <end position="38"/>
    </location>
</feature>
<organism evidence="2 3">
    <name type="scientific">Moelleriella libera RCEF 2490</name>
    <dbReference type="NCBI Taxonomy" id="1081109"/>
    <lineage>
        <taxon>Eukaryota</taxon>
        <taxon>Fungi</taxon>
        <taxon>Dikarya</taxon>
        <taxon>Ascomycota</taxon>
        <taxon>Pezizomycotina</taxon>
        <taxon>Sordariomycetes</taxon>
        <taxon>Hypocreomycetidae</taxon>
        <taxon>Hypocreales</taxon>
        <taxon>Clavicipitaceae</taxon>
        <taxon>Moelleriella</taxon>
    </lineage>
</organism>
<feature type="compositionally biased region" description="Low complexity" evidence="1">
    <location>
        <begin position="66"/>
        <end position="80"/>
    </location>
</feature>
<dbReference type="Proteomes" id="UP000078544">
    <property type="component" value="Unassembled WGS sequence"/>
</dbReference>
<reference evidence="2 3" key="1">
    <citation type="journal article" date="2016" name="Genome Biol. Evol.">
        <title>Divergent and convergent evolution of fungal pathogenicity.</title>
        <authorList>
            <person name="Shang Y."/>
            <person name="Xiao G."/>
            <person name="Zheng P."/>
            <person name="Cen K."/>
            <person name="Zhan S."/>
            <person name="Wang C."/>
        </authorList>
    </citation>
    <scope>NUCLEOTIDE SEQUENCE [LARGE SCALE GENOMIC DNA]</scope>
    <source>
        <strain evidence="2 3">RCEF 2490</strain>
    </source>
</reference>
<dbReference type="EMBL" id="AZGY01000029">
    <property type="protein sequence ID" value="KZZ88517.1"/>
    <property type="molecule type" value="Genomic_DNA"/>
</dbReference>